<dbReference type="FunFam" id="3.40.640.10:FF:000048">
    <property type="entry name" value="tyrosine aminotransferase"/>
    <property type="match status" value="1"/>
</dbReference>
<keyword evidence="7" id="KW-0808">Transferase</keyword>
<keyword evidence="7" id="KW-0032">Aminotransferase</keyword>
<dbReference type="InterPro" id="IPR004839">
    <property type="entry name" value="Aminotransferase_I/II_large"/>
</dbReference>
<dbReference type="SUPFAM" id="SSF53383">
    <property type="entry name" value="PLP-dependent transferases"/>
    <property type="match status" value="1"/>
</dbReference>
<dbReference type="EMBL" id="PKPP01004256">
    <property type="protein sequence ID" value="PWA65292.1"/>
    <property type="molecule type" value="Genomic_DNA"/>
</dbReference>
<dbReference type="Pfam" id="PF00155">
    <property type="entry name" value="Aminotran_1_2"/>
    <property type="match status" value="1"/>
</dbReference>
<evidence type="ECO:0000313" key="7">
    <source>
        <dbReference type="EMBL" id="PWA65292.1"/>
    </source>
</evidence>
<reference evidence="7 8" key="1">
    <citation type="journal article" date="2018" name="Mol. Plant">
        <title>The genome of Artemisia annua provides insight into the evolution of Asteraceae family and artemisinin biosynthesis.</title>
        <authorList>
            <person name="Shen Q."/>
            <person name="Zhang L."/>
            <person name="Liao Z."/>
            <person name="Wang S."/>
            <person name="Yan T."/>
            <person name="Shi P."/>
            <person name="Liu M."/>
            <person name="Fu X."/>
            <person name="Pan Q."/>
            <person name="Wang Y."/>
            <person name="Lv Z."/>
            <person name="Lu X."/>
            <person name="Zhang F."/>
            <person name="Jiang W."/>
            <person name="Ma Y."/>
            <person name="Chen M."/>
            <person name="Hao X."/>
            <person name="Li L."/>
            <person name="Tang Y."/>
            <person name="Lv G."/>
            <person name="Zhou Y."/>
            <person name="Sun X."/>
            <person name="Brodelius P.E."/>
            <person name="Rose J.K.C."/>
            <person name="Tang K."/>
        </authorList>
    </citation>
    <scope>NUCLEOTIDE SEQUENCE [LARGE SCALE GENOMIC DNA]</scope>
    <source>
        <strain evidence="8">cv. Huhao1</strain>
        <tissue evidence="7">Leaf</tissue>
    </source>
</reference>
<evidence type="ECO:0000256" key="3">
    <source>
        <dbReference type="ARBA" id="ARBA00022898"/>
    </source>
</evidence>
<organism evidence="7 8">
    <name type="scientific">Artemisia annua</name>
    <name type="common">Sweet wormwood</name>
    <dbReference type="NCBI Taxonomy" id="35608"/>
    <lineage>
        <taxon>Eukaryota</taxon>
        <taxon>Viridiplantae</taxon>
        <taxon>Streptophyta</taxon>
        <taxon>Embryophyta</taxon>
        <taxon>Tracheophyta</taxon>
        <taxon>Spermatophyta</taxon>
        <taxon>Magnoliopsida</taxon>
        <taxon>eudicotyledons</taxon>
        <taxon>Gunneridae</taxon>
        <taxon>Pentapetalae</taxon>
        <taxon>asterids</taxon>
        <taxon>campanulids</taxon>
        <taxon>Asterales</taxon>
        <taxon>Asteraceae</taxon>
        <taxon>Asteroideae</taxon>
        <taxon>Anthemideae</taxon>
        <taxon>Artemisiinae</taxon>
        <taxon>Artemisia</taxon>
    </lineage>
</organism>
<dbReference type="STRING" id="35608.A0A2U1MVL8"/>
<dbReference type="GO" id="GO:0030170">
    <property type="term" value="F:pyridoxal phosphate binding"/>
    <property type="evidence" value="ECO:0007669"/>
    <property type="project" value="InterPro"/>
</dbReference>
<dbReference type="GO" id="GO:0004838">
    <property type="term" value="F:L-tyrosine-2-oxoglutarate transaminase activity"/>
    <property type="evidence" value="ECO:0007669"/>
    <property type="project" value="TreeGrafter"/>
</dbReference>
<evidence type="ECO:0000256" key="4">
    <source>
        <dbReference type="PIRNR" id="PIRNR000517"/>
    </source>
</evidence>
<evidence type="ECO:0000259" key="6">
    <source>
        <dbReference type="Pfam" id="PF00155"/>
    </source>
</evidence>
<evidence type="ECO:0000256" key="5">
    <source>
        <dbReference type="PIRSR" id="PIRSR000517-1"/>
    </source>
</evidence>
<dbReference type="AlphaFoldDB" id="A0A2U1MVL8"/>
<dbReference type="PRINTS" id="PR00753">
    <property type="entry name" value="ACCSYNTHASE"/>
</dbReference>
<name>A0A2U1MVL8_ARTAN</name>
<gene>
    <name evidence="7" type="ORF">CTI12_AA336170</name>
</gene>
<dbReference type="Gene3D" id="3.90.1150.10">
    <property type="entry name" value="Aspartate Aminotransferase, domain 1"/>
    <property type="match status" value="1"/>
</dbReference>
<dbReference type="InterPro" id="IPR015422">
    <property type="entry name" value="PyrdxlP-dep_Trfase_small"/>
</dbReference>
<dbReference type="Proteomes" id="UP000245207">
    <property type="component" value="Unassembled WGS sequence"/>
</dbReference>
<comment type="cofactor">
    <cofactor evidence="1 4 5">
        <name>pyridoxal 5'-phosphate</name>
        <dbReference type="ChEBI" id="CHEBI:597326"/>
    </cofactor>
</comment>
<evidence type="ECO:0000313" key="8">
    <source>
        <dbReference type="Proteomes" id="UP000245207"/>
    </source>
</evidence>
<evidence type="ECO:0000256" key="2">
    <source>
        <dbReference type="ARBA" id="ARBA00007441"/>
    </source>
</evidence>
<dbReference type="Gene3D" id="3.40.640.10">
    <property type="entry name" value="Type I PLP-dependent aspartate aminotransferase-like (Major domain)"/>
    <property type="match status" value="1"/>
</dbReference>
<dbReference type="PIRSF" id="PIRSF000517">
    <property type="entry name" value="Tyr_transaminase"/>
    <property type="match status" value="1"/>
</dbReference>
<evidence type="ECO:0000256" key="1">
    <source>
        <dbReference type="ARBA" id="ARBA00001933"/>
    </source>
</evidence>
<keyword evidence="8" id="KW-1185">Reference proteome</keyword>
<feature type="domain" description="Aminotransferase class I/classII large" evidence="6">
    <location>
        <begin position="42"/>
        <end position="404"/>
    </location>
</feature>
<dbReference type="CDD" id="cd00609">
    <property type="entry name" value="AAT_like"/>
    <property type="match status" value="1"/>
</dbReference>
<keyword evidence="3 4" id="KW-0663">Pyridoxal phosphate</keyword>
<dbReference type="GO" id="GO:0006572">
    <property type="term" value="P:L-tyrosine catabolic process"/>
    <property type="evidence" value="ECO:0007669"/>
    <property type="project" value="TreeGrafter"/>
</dbReference>
<dbReference type="OrthoDB" id="7042322at2759"/>
<dbReference type="InterPro" id="IPR015424">
    <property type="entry name" value="PyrdxlP-dep_Trfase"/>
</dbReference>
<comment type="similarity">
    <text evidence="2 4">Belongs to the class-I pyridoxal-phosphate-dependent aminotransferase family.</text>
</comment>
<sequence>MKKEWGFKENHELHAAAAYTIRNILQAIKGNVDEAKNLKELIHLGHGDPSAYPCFQTCTIVEDALVESIRSAKFNCYPPGVGIEPARRSIAEHLSKDLPYKLTPDDVFLTAGANHGIEVILTVLARPGANILFPRPNYPIYEARASFSTLEVRHYDLLPEKGWDVDLDGVKALANSNTVAIVLINPGNPCGNVFTFDHMKKVAETARELGIMVIADEVYAHQVFGEKPFIPMGVFGHIAPVVTIGSLSKRWIIPGWRFGWIAITDPLGILQQTGIAGSLTSCLTITADPPTVIQGAVSRIIENTPDSFFMNINKLLGEASDLLYKKLKEIPHVDCPHKPEGSMFAMVKLNLSDFDDIVDDTDFCMKLAKEESVIVFPGNAAGLKNWIRVSYSTEPKLLEDAIQRMKEFCYKHAKRSQ</sequence>
<protein>
    <submittedName>
        <fullName evidence="7">Tyrosine/nicotianamine aminotransferase, Pyridoxal phosphate-dependent transferase</fullName>
    </submittedName>
</protein>
<dbReference type="InterPro" id="IPR005958">
    <property type="entry name" value="TyrNic_aminoTrfase"/>
</dbReference>
<feature type="modified residue" description="N6-(pyridoxal phosphate)lysine" evidence="5">
    <location>
        <position position="249"/>
    </location>
</feature>
<accession>A0A2U1MVL8</accession>
<dbReference type="InterPro" id="IPR015421">
    <property type="entry name" value="PyrdxlP-dep_Trfase_major"/>
</dbReference>
<dbReference type="PANTHER" id="PTHR45744">
    <property type="entry name" value="TYROSINE AMINOTRANSFERASE"/>
    <property type="match status" value="1"/>
</dbReference>
<dbReference type="NCBIfam" id="TIGR01265">
    <property type="entry name" value="tyr_nico_aTase"/>
    <property type="match status" value="1"/>
</dbReference>
<comment type="caution">
    <text evidence="7">The sequence shown here is derived from an EMBL/GenBank/DDBJ whole genome shotgun (WGS) entry which is preliminary data.</text>
</comment>
<proteinExistence type="inferred from homology"/>
<dbReference type="PANTHER" id="PTHR45744:SF29">
    <property type="entry name" value="NICOTIANAMINE AMINOTRANSFERASE"/>
    <property type="match status" value="1"/>
</dbReference>